<dbReference type="EMBL" id="PJQD01000003">
    <property type="protein sequence ID" value="POY76562.1"/>
    <property type="molecule type" value="Genomic_DNA"/>
</dbReference>
<feature type="non-terminal residue" evidence="2">
    <location>
        <position position="23"/>
    </location>
</feature>
<gene>
    <name evidence="2" type="ORF">BMF94_0347</name>
</gene>
<protein>
    <submittedName>
        <fullName evidence="2">Uncharacterized protein</fullName>
    </submittedName>
</protein>
<reference evidence="2 3" key="1">
    <citation type="journal article" date="2018" name="Front. Microbiol.">
        <title>Prospects for Fungal Bioremediation of Acidic Radioactive Waste Sites: Characterization and Genome Sequence of Rhodotorula taiwanensis MD1149.</title>
        <authorList>
            <person name="Tkavc R."/>
            <person name="Matrosova V.Y."/>
            <person name="Grichenko O.E."/>
            <person name="Gostincar C."/>
            <person name="Volpe R.P."/>
            <person name="Klimenkova P."/>
            <person name="Gaidamakova E.K."/>
            <person name="Zhou C.E."/>
            <person name="Stewart B.J."/>
            <person name="Lyman M.G."/>
            <person name="Malfatti S.A."/>
            <person name="Rubinfeld B."/>
            <person name="Courtot M."/>
            <person name="Singh J."/>
            <person name="Dalgard C.L."/>
            <person name="Hamilton T."/>
            <person name="Frey K.G."/>
            <person name="Gunde-Cimerman N."/>
            <person name="Dugan L."/>
            <person name="Daly M.J."/>
        </authorList>
    </citation>
    <scope>NUCLEOTIDE SEQUENCE [LARGE SCALE GENOMIC DNA]</scope>
    <source>
        <strain evidence="2 3">MD1149</strain>
    </source>
</reference>
<sequence>MNPFSHAQTSHLPSTHPTAATPS</sequence>
<feature type="region of interest" description="Disordered" evidence="1">
    <location>
        <begin position="1"/>
        <end position="23"/>
    </location>
</feature>
<comment type="caution">
    <text evidence="2">The sequence shown here is derived from an EMBL/GenBank/DDBJ whole genome shotgun (WGS) entry which is preliminary data.</text>
</comment>
<accession>A0A2S5BIG7</accession>
<keyword evidence="3" id="KW-1185">Reference proteome</keyword>
<dbReference type="Proteomes" id="UP000237144">
    <property type="component" value="Unassembled WGS sequence"/>
</dbReference>
<dbReference type="AlphaFoldDB" id="A0A2S5BIG7"/>
<evidence type="ECO:0000313" key="2">
    <source>
        <dbReference type="EMBL" id="POY76562.1"/>
    </source>
</evidence>
<evidence type="ECO:0000256" key="1">
    <source>
        <dbReference type="SAM" id="MobiDB-lite"/>
    </source>
</evidence>
<name>A0A2S5BIG7_9BASI</name>
<evidence type="ECO:0000313" key="3">
    <source>
        <dbReference type="Proteomes" id="UP000237144"/>
    </source>
</evidence>
<organism evidence="2 3">
    <name type="scientific">Rhodotorula taiwanensis</name>
    <dbReference type="NCBI Taxonomy" id="741276"/>
    <lineage>
        <taxon>Eukaryota</taxon>
        <taxon>Fungi</taxon>
        <taxon>Dikarya</taxon>
        <taxon>Basidiomycota</taxon>
        <taxon>Pucciniomycotina</taxon>
        <taxon>Microbotryomycetes</taxon>
        <taxon>Sporidiobolales</taxon>
        <taxon>Sporidiobolaceae</taxon>
        <taxon>Rhodotorula</taxon>
    </lineage>
</organism>
<proteinExistence type="predicted"/>